<evidence type="ECO:0000313" key="3">
    <source>
        <dbReference type="Proteomes" id="UP001273350"/>
    </source>
</evidence>
<reference evidence="2 3" key="1">
    <citation type="submission" date="2023-11" db="EMBL/GenBank/DDBJ databases">
        <title>Unpublished Manusciprt.</title>
        <authorList>
            <person name="Saticioglu I.B."/>
            <person name="Ay H."/>
            <person name="Ajmi N."/>
            <person name="Altun S."/>
            <person name="Duman M."/>
        </authorList>
    </citation>
    <scope>NUCLEOTIDE SEQUENCE [LARGE SCALE GENOMIC DNA]</scope>
    <source>
        <strain evidence="2 3">Fl-318</strain>
    </source>
</reference>
<comment type="caution">
    <text evidence="2">The sequence shown here is derived from an EMBL/GenBank/DDBJ whole genome shotgun (WGS) entry which is preliminary data.</text>
</comment>
<gene>
    <name evidence="2" type="ORF">SGQ83_10500</name>
</gene>
<dbReference type="InterPro" id="IPR016024">
    <property type="entry name" value="ARM-type_fold"/>
</dbReference>
<dbReference type="SMART" id="SM00860">
    <property type="entry name" value="SMI1_KNR4"/>
    <property type="match status" value="1"/>
</dbReference>
<evidence type="ECO:0000313" key="2">
    <source>
        <dbReference type="EMBL" id="MDX6189781.1"/>
    </source>
</evidence>
<evidence type="ECO:0000259" key="1">
    <source>
        <dbReference type="SMART" id="SM00860"/>
    </source>
</evidence>
<name>A0ABU4RGW9_9FLAO</name>
<proteinExistence type="predicted"/>
<organism evidence="2 3">
    <name type="scientific">Flavobacterium cupriresistens</name>
    <dbReference type="NCBI Taxonomy" id="2893885"/>
    <lineage>
        <taxon>Bacteria</taxon>
        <taxon>Pseudomonadati</taxon>
        <taxon>Bacteroidota</taxon>
        <taxon>Flavobacteriia</taxon>
        <taxon>Flavobacteriales</taxon>
        <taxon>Flavobacteriaceae</taxon>
        <taxon>Flavobacterium</taxon>
    </lineage>
</organism>
<sequence>MRFKFYIFKHRKKDNFERFYPFFLFFKIEHSIYLPFKQLMMFVEQVQRIKNKLIKAKNADVKLKVFGSEEHKYALGYTLNEKDILKFEKEYDLELPECYRTFLTNVGNGGIGFNASGAGPFYGIYPFGKMIEELIDKNAKEYLSQDCVWYPNMTDEYWDEITKNIDEEGISDEDFEIELGKIFSGVLPLGSQGCSYIHGLVLNGEFKGRVVNLDIDRQKPKFTFENNFLDWYERWLDEVISGDLIVDTATWFGYSMGGKAEDLLETYFSVSEFNIKKDCLNALLKKAKLDTETLDVIEAEYKLRSGEIQEVLLQILTKFDYNKAHVHLIEYAKENLLQVFQFVFWYAKEKSSDWLGSIESNVGKINDEETFRFCTYLLKEMSIDYGEIIAPFASNENEEIRVSAYYSLGQLKNKSKYLEIFIQGLNDKTNSVVRTALQALDGLEDKKLLRHYKSVSERFPKEQNYILVNLNLRLKPFGLTNSTIKNIDVETYEFFTSKNKWYQFWK</sequence>
<dbReference type="InterPro" id="IPR037883">
    <property type="entry name" value="Knr4/Smi1-like_sf"/>
</dbReference>
<keyword evidence="3" id="KW-1185">Reference proteome</keyword>
<dbReference type="Pfam" id="PF09346">
    <property type="entry name" value="SMI1_KNR4"/>
    <property type="match status" value="1"/>
</dbReference>
<feature type="domain" description="Knr4/Smi1-like" evidence="1">
    <location>
        <begin position="78"/>
        <end position="234"/>
    </location>
</feature>
<protein>
    <submittedName>
        <fullName evidence="2">SMI1/KNR4 family protein</fullName>
    </submittedName>
</protein>
<dbReference type="SUPFAM" id="SSF160631">
    <property type="entry name" value="SMI1/KNR4-like"/>
    <property type="match status" value="1"/>
</dbReference>
<dbReference type="InterPro" id="IPR018958">
    <property type="entry name" value="Knr4/Smi1-like_dom"/>
</dbReference>
<dbReference type="Proteomes" id="UP001273350">
    <property type="component" value="Unassembled WGS sequence"/>
</dbReference>
<dbReference type="SUPFAM" id="SSF48371">
    <property type="entry name" value="ARM repeat"/>
    <property type="match status" value="1"/>
</dbReference>
<accession>A0ABU4RGW9</accession>
<dbReference type="RefSeq" id="WP_230001594.1">
    <property type="nucleotide sequence ID" value="NZ_CP087134.1"/>
</dbReference>
<dbReference type="Gene3D" id="3.40.1580.10">
    <property type="entry name" value="SMI1/KNR4-like"/>
    <property type="match status" value="1"/>
</dbReference>
<dbReference type="EMBL" id="JAWXVI010000005">
    <property type="protein sequence ID" value="MDX6189781.1"/>
    <property type="molecule type" value="Genomic_DNA"/>
</dbReference>